<sequence>MMNTYKKLLFISVAIGVYLMLIGISNSYPGSLSSRFIFSKKILIPVAINTILLKKPIYFTFMALVIGIYIYSIFLFVRIIKRQTGSNFKMFCGGIIAGILLILPVIGFLNRSILWWVKLFTSINFLPLIVILSGLMIFTLPLDNKRTAIFHIFVFILSYMLLGAGLELMSHQMKEWTAILAIPYYICLYTLFFKFIKGENLKRYPALVIPFFIAGVVFFNLPEKREIVERRNIEYSIVIPSYGISQSKAIETPPEFTFNYYNLFQPDSVFFRSLKKSIVPFYFVYKRLDLTPERREWVKGLLCDRRYYVSRNAKKWIYDNILSRPVEKGVVKGRIKGIIPKRVFLLRYNKKGVRWKSTYLSHFLLDAVPGDTVYTFTNVPDGKVTVGFLFQGKVPSYMGEIPLQEVKGDTVLMPRIKFYR</sequence>
<reference evidence="2" key="1">
    <citation type="journal article" date="2020" name="mSystems">
        <title>Genome- and Community-Level Interaction Insights into Carbon Utilization and Element Cycling Functions of Hydrothermarchaeota in Hydrothermal Sediment.</title>
        <authorList>
            <person name="Zhou Z."/>
            <person name="Liu Y."/>
            <person name="Xu W."/>
            <person name="Pan J."/>
            <person name="Luo Z.H."/>
            <person name="Li M."/>
        </authorList>
    </citation>
    <scope>NUCLEOTIDE SEQUENCE [LARGE SCALE GENOMIC DNA]</scope>
    <source>
        <strain evidence="2">HyVt-102</strain>
    </source>
</reference>
<evidence type="ECO:0000313" key="2">
    <source>
        <dbReference type="EMBL" id="HDI82619.1"/>
    </source>
</evidence>
<protein>
    <submittedName>
        <fullName evidence="2">Uncharacterized protein</fullName>
    </submittedName>
</protein>
<feature type="transmembrane region" description="Helical" evidence="1">
    <location>
        <begin position="115"/>
        <end position="138"/>
    </location>
</feature>
<feature type="transmembrane region" description="Helical" evidence="1">
    <location>
        <begin position="57"/>
        <end position="76"/>
    </location>
</feature>
<dbReference type="AlphaFoldDB" id="A0A7C0ZCT2"/>
<gene>
    <name evidence="2" type="ORF">ENF18_02365</name>
</gene>
<accession>A0A7C0ZCT2</accession>
<evidence type="ECO:0000256" key="1">
    <source>
        <dbReference type="SAM" id="Phobius"/>
    </source>
</evidence>
<feature type="transmembrane region" description="Helical" evidence="1">
    <location>
        <begin position="176"/>
        <end position="192"/>
    </location>
</feature>
<feature type="transmembrane region" description="Helical" evidence="1">
    <location>
        <begin position="150"/>
        <end position="170"/>
    </location>
</feature>
<feature type="transmembrane region" description="Helical" evidence="1">
    <location>
        <begin position="204"/>
        <end position="221"/>
    </location>
</feature>
<comment type="caution">
    <text evidence="2">The sequence shown here is derived from an EMBL/GenBank/DDBJ whole genome shotgun (WGS) entry which is preliminary data.</text>
</comment>
<dbReference type="EMBL" id="DQWE01000105">
    <property type="protein sequence ID" value="HDI82619.1"/>
    <property type="molecule type" value="Genomic_DNA"/>
</dbReference>
<name>A0A7C0ZCT2_UNCW3</name>
<feature type="transmembrane region" description="Helical" evidence="1">
    <location>
        <begin position="88"/>
        <end position="109"/>
    </location>
</feature>
<keyword evidence="1" id="KW-0812">Transmembrane</keyword>
<keyword evidence="1" id="KW-1133">Transmembrane helix</keyword>
<keyword evidence="1" id="KW-0472">Membrane</keyword>
<proteinExistence type="predicted"/>
<organism evidence="2">
    <name type="scientific">candidate division WOR-3 bacterium</name>
    <dbReference type="NCBI Taxonomy" id="2052148"/>
    <lineage>
        <taxon>Bacteria</taxon>
        <taxon>Bacteria division WOR-3</taxon>
    </lineage>
</organism>
<dbReference type="Proteomes" id="UP000885847">
    <property type="component" value="Unassembled WGS sequence"/>
</dbReference>